<evidence type="ECO:0000256" key="1">
    <source>
        <dbReference type="SAM" id="MobiDB-lite"/>
    </source>
</evidence>
<name>A0ABQ0LAE9_MYCCL</name>
<reference evidence="2" key="1">
    <citation type="submission" date="2014-09" db="EMBL/GenBank/DDBJ databases">
        <title>Genome sequence of the luminous mushroom Mycena chlorophos for searching fungal bioluminescence genes.</title>
        <authorList>
            <person name="Tanaka Y."/>
            <person name="Kasuga D."/>
            <person name="Oba Y."/>
            <person name="Hase S."/>
            <person name="Sato K."/>
            <person name="Oba Y."/>
            <person name="Sakakibara Y."/>
        </authorList>
    </citation>
    <scope>NUCLEOTIDE SEQUENCE</scope>
</reference>
<accession>A0ABQ0LAE9</accession>
<proteinExistence type="predicted"/>
<feature type="compositionally biased region" description="Basic residues" evidence="1">
    <location>
        <begin position="100"/>
        <end position="111"/>
    </location>
</feature>
<dbReference type="Proteomes" id="UP000815677">
    <property type="component" value="Unassembled WGS sequence"/>
</dbReference>
<evidence type="ECO:0000313" key="2">
    <source>
        <dbReference type="EMBL" id="GAT48111.1"/>
    </source>
</evidence>
<protein>
    <submittedName>
        <fullName evidence="2">Uncharacterized protein</fullName>
    </submittedName>
</protein>
<feature type="region of interest" description="Disordered" evidence="1">
    <location>
        <begin position="96"/>
        <end position="123"/>
    </location>
</feature>
<dbReference type="EMBL" id="DF844271">
    <property type="protein sequence ID" value="GAT48111.1"/>
    <property type="molecule type" value="Genomic_DNA"/>
</dbReference>
<keyword evidence="3" id="KW-1185">Reference proteome</keyword>
<sequence>MGCICETIPCRDCDRDIGNMTKLSDCAERRCAPNLYHPLSLYKNGVSVVDSPDGRLLLRATFTKTSGFPITPINKTRNRIRLRICRPPSAVRISSGLPLRRSRHHQRRPKTRLGDGLDESGPGLPPAADVVKAAISVTVCDACPSEGSVDAIAGGGFVRYVELLPSRVALESILPCTFVCALPSTTRVPSPRNPSGRRRTGLFAGRVPEAKSRVILLRPVLLKLVSATTTSAMQSIHRSKNGDADLSAAGWGGFCIGGKVLLTVGTRNAGNEREFPRASGRDSEGESLNFQWHSEARLAKISVDSATLGTASERGLCRRLHARGTDANAGERAPTWDCNTSKRRSDVLLGFSTEALPSDSWLSEAAISPKGARACLGMTARKGPVGSRERPAVYLGMRTKNEVFVDGLLRPTPATCLQGSNERNRQAVKVSGTLFCPLLFQADESVGDAARSQLRIFFLSSTTLKPLRCSAMLKRAANPPWASFLRPTCDVAQTVDVDAVEEIFAVGPAALEPTSREETPIPAALQAMADEDMGAPQTGSLDGVSPPSELVENAVAAAREDEVQSLDHATHPHHHNLLAPLTPNPAPNLPIFHGADTGTEYEIEYSLEVPQGQSTLGELVYLIQAGGASFHSNLVGDPAMLNRPEVQAQLATAFAQFLFDPNPRA</sequence>
<gene>
    <name evidence="2" type="ORF">MCHLO_05544</name>
</gene>
<organism evidence="2 3">
    <name type="scientific">Mycena chlorophos</name>
    <name type="common">Agaric fungus</name>
    <name type="synonym">Agaricus chlorophos</name>
    <dbReference type="NCBI Taxonomy" id="658473"/>
    <lineage>
        <taxon>Eukaryota</taxon>
        <taxon>Fungi</taxon>
        <taxon>Dikarya</taxon>
        <taxon>Basidiomycota</taxon>
        <taxon>Agaricomycotina</taxon>
        <taxon>Agaricomycetes</taxon>
        <taxon>Agaricomycetidae</taxon>
        <taxon>Agaricales</taxon>
        <taxon>Marasmiineae</taxon>
        <taxon>Mycenaceae</taxon>
        <taxon>Mycena</taxon>
    </lineage>
</organism>
<evidence type="ECO:0000313" key="3">
    <source>
        <dbReference type="Proteomes" id="UP000815677"/>
    </source>
</evidence>